<dbReference type="InterPro" id="IPR002999">
    <property type="entry name" value="Tudor"/>
</dbReference>
<evidence type="ECO:0000313" key="2">
    <source>
        <dbReference type="EMBL" id="VDM07197.1"/>
    </source>
</evidence>
<dbReference type="SUPFAM" id="SSF63748">
    <property type="entry name" value="Tudor/PWWP/MBT"/>
    <property type="match status" value="2"/>
</dbReference>
<sequence length="970" mass="110481">MAITFLFVAYDKGICTMNAHSAHSEFYFKALIKGISYEINSQGETLKQPASRTRLQICNLPPLELPTAVDNFVYVRITNIESGMKKFFGTLERNRFLLDDLQKMLNDMRSANCKSVFDPAVGEIVLVKNGERFVRGCVVCKTHFMTCTTYLIDSGLTMEIGLEQLYVIDEELLKIPPQAFLMLLDVDIEEPLISNDELSEMIKDTVVAFRLKHVSENGEAFVGAMIMRNQNGEICDLRNILLEGVHSAYISHEIDKSIIYAQQMQDAAVYSNRDCDTILSDEDGLSEHSSIDFEDEGSVMSLCLSEKFEVENDECIVKQLVLPGNHWRAIRLPTENSSPGLFYLHFLDGPAIFEDLIIYSSSLFGKHSNIWYRLLKIPGLQYDIKNDGKFVQVGNTVGSYFAFLYGGKQVDEKLRNQLKATFACRLSYSAPKPFNHNRYSNEAKSYFTEKLTTSQIFDVYIVRVLRRYVLEVEIVLPGGESLFDKLCELDFAQPRWTWKIPSYNFESINEEQLVQRTDDEDDVHMTFTVQIENKQNDLVEFQKHLKPSKHVLRNPEIGDICIVECEGQQFRCEIVDMTDEKKSFIVNYVDYGEEQELNGDSLYSVDNQEEIVFETPVFGIKCRLEEICPVGKGLDIQTGAWSRKALKLINSVVPLNKKFRAIIGPPDSLGIHPVRSGLLTVLMPMLEMLGLRISPVVEGTLLRNDLATTLVLNNLAMYTHCNYYSSAINLSTVENLEVQYLNVEDGIIYGIPSIFKIWLQDCQNHLEKVGIYEVKIYKEDTRGIILYKNKYHRVIKLHGENKNLREAKERYFLIDEGRTIEFHGNSEMSSIISFSALEDPHAAFFLRTCPALAVGFVLRGEKLESKHEKLLKNICCGKENVHLNVCIVDRKKNDLYSVGDVIFTDGSSLVNLLDDSAEVFSDNEFSPTNKFPLLDQNNLSRNDNQRKNDINICCEDDLNAFSNIAFVSGV</sequence>
<dbReference type="AlphaFoldDB" id="A0A3P7DRJ3"/>
<dbReference type="InterPro" id="IPR035437">
    <property type="entry name" value="SNase_OB-fold_sf"/>
</dbReference>
<name>A0A3P7DRJ3_WUCBA</name>
<dbReference type="PANTHER" id="PTHR16442:SF1">
    <property type="entry name" value="RING FINGER PROTEIN 17"/>
    <property type="match status" value="1"/>
</dbReference>
<dbReference type="Proteomes" id="UP000270924">
    <property type="component" value="Unassembled WGS sequence"/>
</dbReference>
<dbReference type="Gene3D" id="2.30.30.140">
    <property type="match status" value="2"/>
</dbReference>
<evidence type="ECO:0000313" key="3">
    <source>
        <dbReference type="Proteomes" id="UP000270924"/>
    </source>
</evidence>
<dbReference type="Pfam" id="PF00567">
    <property type="entry name" value="TUDOR"/>
    <property type="match status" value="2"/>
</dbReference>
<organism evidence="2 3">
    <name type="scientific">Wuchereria bancrofti</name>
    <dbReference type="NCBI Taxonomy" id="6293"/>
    <lineage>
        <taxon>Eukaryota</taxon>
        <taxon>Metazoa</taxon>
        <taxon>Ecdysozoa</taxon>
        <taxon>Nematoda</taxon>
        <taxon>Chromadorea</taxon>
        <taxon>Rhabditida</taxon>
        <taxon>Spirurina</taxon>
        <taxon>Spiruromorpha</taxon>
        <taxon>Filarioidea</taxon>
        <taxon>Onchocercidae</taxon>
        <taxon>Wuchereria</taxon>
    </lineage>
</organism>
<keyword evidence="3" id="KW-1185">Reference proteome</keyword>
<evidence type="ECO:0000259" key="1">
    <source>
        <dbReference type="PROSITE" id="PS50304"/>
    </source>
</evidence>
<dbReference type="SMART" id="SM00333">
    <property type="entry name" value="TUDOR"/>
    <property type="match status" value="1"/>
</dbReference>
<dbReference type="OrthoDB" id="5799100at2759"/>
<dbReference type="EMBL" id="UYWW01000086">
    <property type="protein sequence ID" value="VDM07197.1"/>
    <property type="molecule type" value="Genomic_DNA"/>
</dbReference>
<accession>A0A3P7DRJ3</accession>
<dbReference type="OMA" id="RCEIVDM"/>
<reference evidence="2 3" key="1">
    <citation type="submission" date="2018-11" db="EMBL/GenBank/DDBJ databases">
        <authorList>
            <consortium name="Pathogen Informatics"/>
        </authorList>
    </citation>
    <scope>NUCLEOTIDE SEQUENCE [LARGE SCALE GENOMIC DNA]</scope>
</reference>
<dbReference type="PANTHER" id="PTHR16442">
    <property type="entry name" value="RING FINGER PROTEIN 17"/>
    <property type="match status" value="1"/>
</dbReference>
<feature type="domain" description="Tudor" evidence="1">
    <location>
        <begin position="554"/>
        <end position="612"/>
    </location>
</feature>
<proteinExistence type="predicted"/>
<dbReference type="PROSITE" id="PS50304">
    <property type="entry name" value="TUDOR"/>
    <property type="match status" value="1"/>
</dbReference>
<dbReference type="InParanoid" id="A0A3P7DRJ3"/>
<protein>
    <recommendedName>
        <fullName evidence="1">Tudor domain-containing protein</fullName>
    </recommendedName>
</protein>
<dbReference type="GO" id="GO:0005737">
    <property type="term" value="C:cytoplasm"/>
    <property type="evidence" value="ECO:0007669"/>
    <property type="project" value="UniProtKB-ARBA"/>
</dbReference>
<gene>
    <name evidence="2" type="ORF">WBA_LOCUS583</name>
</gene>
<dbReference type="Gene3D" id="2.40.50.90">
    <property type="match status" value="1"/>
</dbReference>